<dbReference type="EMBL" id="LAZR01039563">
    <property type="protein sequence ID" value="KKL16690.1"/>
    <property type="molecule type" value="Genomic_DNA"/>
</dbReference>
<organism evidence="2">
    <name type="scientific">marine sediment metagenome</name>
    <dbReference type="NCBI Taxonomy" id="412755"/>
    <lineage>
        <taxon>unclassified sequences</taxon>
        <taxon>metagenomes</taxon>
        <taxon>ecological metagenomes</taxon>
    </lineage>
</organism>
<gene>
    <name evidence="2" type="ORF">LCGC14_2493040</name>
</gene>
<evidence type="ECO:0000256" key="1">
    <source>
        <dbReference type="SAM" id="MobiDB-lite"/>
    </source>
</evidence>
<dbReference type="AlphaFoldDB" id="A0A0F9B4Y1"/>
<comment type="caution">
    <text evidence="2">The sequence shown here is derived from an EMBL/GenBank/DDBJ whole genome shotgun (WGS) entry which is preliminary data.</text>
</comment>
<evidence type="ECO:0000313" key="2">
    <source>
        <dbReference type="EMBL" id="KKL16690.1"/>
    </source>
</evidence>
<sequence>MTFEEAVKEVLLRIKLDSADVRNRVKAFMNDSIDDFMDLREWTFLKFKFILTLDGSDTYDLKNLTSTANPIYKFKKVVNENGSSGSGAKGFHKPLQGIRLTSRTA</sequence>
<reference evidence="2" key="1">
    <citation type="journal article" date="2015" name="Nature">
        <title>Complex archaea that bridge the gap between prokaryotes and eukaryotes.</title>
        <authorList>
            <person name="Spang A."/>
            <person name="Saw J.H."/>
            <person name="Jorgensen S.L."/>
            <person name="Zaremba-Niedzwiedzka K."/>
            <person name="Martijn J."/>
            <person name="Lind A.E."/>
            <person name="van Eijk R."/>
            <person name="Schleper C."/>
            <person name="Guy L."/>
            <person name="Ettema T.J."/>
        </authorList>
    </citation>
    <scope>NUCLEOTIDE SEQUENCE</scope>
</reference>
<protein>
    <submittedName>
        <fullName evidence="2">Uncharacterized protein</fullName>
    </submittedName>
</protein>
<feature type="region of interest" description="Disordered" evidence="1">
    <location>
        <begin position="82"/>
        <end position="105"/>
    </location>
</feature>
<accession>A0A0F9B4Y1</accession>
<name>A0A0F9B4Y1_9ZZZZ</name>
<proteinExistence type="predicted"/>